<dbReference type="InterPro" id="IPR010614">
    <property type="entry name" value="RAD3-like_helicase_DEAD"/>
</dbReference>
<evidence type="ECO:0000256" key="3">
    <source>
        <dbReference type="ARBA" id="ARBA00022723"/>
    </source>
</evidence>
<evidence type="ECO:0000256" key="6">
    <source>
        <dbReference type="ARBA" id="ARBA00022806"/>
    </source>
</evidence>
<evidence type="ECO:0000259" key="12">
    <source>
        <dbReference type="PROSITE" id="PS51193"/>
    </source>
</evidence>
<keyword evidence="5" id="KW-0378">Hydrolase</keyword>
<keyword evidence="4" id="KW-0547">Nucleotide-binding</keyword>
<evidence type="ECO:0000256" key="1">
    <source>
        <dbReference type="ARBA" id="ARBA00001966"/>
    </source>
</evidence>
<dbReference type="InterPro" id="IPR014013">
    <property type="entry name" value="Helic_SF1/SF2_ATP-bd_DinG/Rad3"/>
</dbReference>
<dbReference type="SMART" id="SM00491">
    <property type="entry name" value="HELICc2"/>
    <property type="match status" value="1"/>
</dbReference>
<evidence type="ECO:0000256" key="8">
    <source>
        <dbReference type="ARBA" id="ARBA00023004"/>
    </source>
</evidence>
<feature type="region of interest" description="Disordered" evidence="11">
    <location>
        <begin position="1"/>
        <end position="20"/>
    </location>
</feature>
<dbReference type="InterPro" id="IPR045028">
    <property type="entry name" value="DinG/Rad3-like"/>
</dbReference>
<keyword evidence="9" id="KW-0411">Iron-sulfur</keyword>
<keyword evidence="10" id="KW-0413">Isomerase</keyword>
<keyword evidence="8" id="KW-0408">Iron</keyword>
<dbReference type="InterPro" id="IPR006555">
    <property type="entry name" value="ATP-dep_Helicase_C"/>
</dbReference>
<dbReference type="Gene3D" id="3.40.50.300">
    <property type="entry name" value="P-loop containing nucleotide triphosphate hydrolases"/>
    <property type="match status" value="2"/>
</dbReference>
<reference evidence="13 14" key="1">
    <citation type="submission" date="2021-04" db="EMBL/GenBank/DDBJ databases">
        <authorList>
            <person name="Bliznina A."/>
        </authorList>
    </citation>
    <scope>NUCLEOTIDE SEQUENCE [LARGE SCALE GENOMIC DNA]</scope>
</reference>
<dbReference type="Proteomes" id="UP001158576">
    <property type="component" value="Chromosome PAR"/>
</dbReference>
<comment type="cofactor">
    <cofactor evidence="1">
        <name>[4Fe-4S] cluster</name>
        <dbReference type="ChEBI" id="CHEBI:49883"/>
    </cofactor>
</comment>
<dbReference type="PANTHER" id="PTHR11472">
    <property type="entry name" value="DNA REPAIR DEAD HELICASE RAD3/XP-D SUBFAMILY MEMBER"/>
    <property type="match status" value="1"/>
</dbReference>
<evidence type="ECO:0000313" key="14">
    <source>
        <dbReference type="Proteomes" id="UP001158576"/>
    </source>
</evidence>
<dbReference type="PANTHER" id="PTHR11472:SF41">
    <property type="entry name" value="ATP-DEPENDENT DNA HELICASE DDX11-RELATED"/>
    <property type="match status" value="1"/>
</dbReference>
<keyword evidence="6" id="KW-0347">Helicase</keyword>
<proteinExistence type="inferred from homology"/>
<dbReference type="Pfam" id="PF13307">
    <property type="entry name" value="Helicase_C_2"/>
    <property type="match status" value="1"/>
</dbReference>
<organism evidence="13 14">
    <name type="scientific">Oikopleura dioica</name>
    <name type="common">Tunicate</name>
    <dbReference type="NCBI Taxonomy" id="34765"/>
    <lineage>
        <taxon>Eukaryota</taxon>
        <taxon>Metazoa</taxon>
        <taxon>Chordata</taxon>
        <taxon>Tunicata</taxon>
        <taxon>Appendicularia</taxon>
        <taxon>Copelata</taxon>
        <taxon>Oikopleuridae</taxon>
        <taxon>Oikopleura</taxon>
    </lineage>
</organism>
<keyword evidence="3" id="KW-0479">Metal-binding</keyword>
<dbReference type="CDD" id="cd18788">
    <property type="entry name" value="SF2_C_XPD"/>
    <property type="match status" value="1"/>
</dbReference>
<evidence type="ECO:0000313" key="13">
    <source>
        <dbReference type="EMBL" id="CAG5090270.1"/>
    </source>
</evidence>
<gene>
    <name evidence="13" type="ORF">OKIOD_LOCUS4092</name>
</gene>
<evidence type="ECO:0000256" key="7">
    <source>
        <dbReference type="ARBA" id="ARBA00022840"/>
    </source>
</evidence>
<sequence>MTEVEKVKKFRKKRKRDDTDDVNAEIRKLMKLSQNPDAKENEAEAEFLLADLDSDYDDDDGEGQKFIEKIYYASRTHSQLSQFVKEIRKSPFKESVTVAPIASRATLCVNPKVKKLSTVSQMNESCKQLNKNQGCEFKTKKGLSLLSHRMNNTLMDIEDTVKFGNENKCCPFYGAREALPTVDVCVLPYNLLVVPSARESCGINLKNSVVIIDEAHNLAGAIESCYSVGVTLNALTEAYKQLSAYRTKFSARLNPENLMYVKQLLAVLIGLGKDLKRINNTEDQKIVTVREILFDAKLDNINLFDLLKYMSKSLIAHKVKGFADKVANTPKVVVKPKENALKASSTFNINRRSHILIFLKEMLKKAENKGKSKVEPQPEPEVEAKKKIPNFQLGALVQVEIFLAVLITPGADLRIIKNANDGKAEMKVFLLNPASIFSEISKDARAVLLAGGTMKPYQTLKDQLFAEVPSDKQSWFNCEHVISDSQMNALVLQRGPTNERFIFNHSNKDNFAMKQDLGKALGNGEMNLNFTVSCFLDQGDFFFSHSQGGKGETMPPNQVDIVKTVPSGVVVFFASYKQEAMFYEMFKKSSFLKQIESVKTLFREPKETSGVAPLLEKYEMSVRVRGAILFAVVGGKVSEGINFSDGLCRAVVMVGVPYPDIKSAEIKLRMDTLNAKRPGGGQMLYTGLCMRAVNQCVGRAIRHRDDSSLIIFCDGRYNESRVKDHLPDWIKTRLTNYDNFSTAKNHMVQFCQQNDY</sequence>
<evidence type="ECO:0000256" key="5">
    <source>
        <dbReference type="ARBA" id="ARBA00022801"/>
    </source>
</evidence>
<dbReference type="PROSITE" id="PS51193">
    <property type="entry name" value="HELICASE_ATP_BIND_2"/>
    <property type="match status" value="1"/>
</dbReference>
<evidence type="ECO:0000256" key="9">
    <source>
        <dbReference type="ARBA" id="ARBA00023014"/>
    </source>
</evidence>
<evidence type="ECO:0000256" key="4">
    <source>
        <dbReference type="ARBA" id="ARBA00022741"/>
    </source>
</evidence>
<evidence type="ECO:0000256" key="2">
    <source>
        <dbReference type="ARBA" id="ARBA00008435"/>
    </source>
</evidence>
<dbReference type="InterPro" id="IPR027417">
    <property type="entry name" value="P-loop_NTPase"/>
</dbReference>
<evidence type="ECO:0000256" key="11">
    <source>
        <dbReference type="SAM" id="MobiDB-lite"/>
    </source>
</evidence>
<keyword evidence="14" id="KW-1185">Reference proteome</keyword>
<dbReference type="PROSITE" id="PS00690">
    <property type="entry name" value="DEAH_ATP_HELICASE"/>
    <property type="match status" value="1"/>
</dbReference>
<dbReference type="InterPro" id="IPR002464">
    <property type="entry name" value="DNA/RNA_helicase_DEAH_CS"/>
</dbReference>
<dbReference type="Pfam" id="PF06733">
    <property type="entry name" value="DEAD_2"/>
    <property type="match status" value="1"/>
</dbReference>
<keyword evidence="7" id="KW-0067">ATP-binding</keyword>
<protein>
    <submittedName>
        <fullName evidence="13">Oidioi.mRNA.OKI2018_I69.PAR.g12534.t1.cds</fullName>
    </submittedName>
</protein>
<name>A0ABN7S0Z4_OIKDI</name>
<accession>A0ABN7S0Z4</accession>
<evidence type="ECO:0000256" key="10">
    <source>
        <dbReference type="ARBA" id="ARBA00023235"/>
    </source>
</evidence>
<dbReference type="EMBL" id="OU015568">
    <property type="protein sequence ID" value="CAG5090270.1"/>
    <property type="molecule type" value="Genomic_DNA"/>
</dbReference>
<dbReference type="SMART" id="SM00488">
    <property type="entry name" value="DEXDc2"/>
    <property type="match status" value="1"/>
</dbReference>
<comment type="similarity">
    <text evidence="2">Belongs to the DEAD box helicase family. DEAH subfamily. DDX11/CHL1 sub-subfamily.</text>
</comment>
<dbReference type="InterPro" id="IPR006554">
    <property type="entry name" value="Helicase-like_DEXD_c2"/>
</dbReference>
<feature type="domain" description="Helicase ATP-binding" evidence="12">
    <location>
        <begin position="1"/>
        <end position="265"/>
    </location>
</feature>